<dbReference type="Gene3D" id="3.40.50.300">
    <property type="entry name" value="P-loop containing nucleotide triphosphate hydrolases"/>
    <property type="match status" value="1"/>
</dbReference>
<dbReference type="InterPro" id="IPR005790">
    <property type="entry name" value="DNA_polIII_delta"/>
</dbReference>
<evidence type="ECO:0000256" key="1">
    <source>
        <dbReference type="ARBA" id="ARBA00012417"/>
    </source>
</evidence>
<dbReference type="InterPro" id="IPR010372">
    <property type="entry name" value="DNA_pol3_delta_N"/>
</dbReference>
<evidence type="ECO:0000256" key="2">
    <source>
        <dbReference type="ARBA" id="ARBA00017703"/>
    </source>
</evidence>
<dbReference type="EC" id="2.7.7.7" evidence="1 9"/>
<dbReference type="PANTHER" id="PTHR34388:SF1">
    <property type="entry name" value="DNA POLYMERASE III SUBUNIT DELTA"/>
    <property type="match status" value="1"/>
</dbReference>
<evidence type="ECO:0000313" key="12">
    <source>
        <dbReference type="EMBL" id="HEB96812.1"/>
    </source>
</evidence>
<dbReference type="GO" id="GO:0006261">
    <property type="term" value="P:DNA-templated DNA replication"/>
    <property type="evidence" value="ECO:0007669"/>
    <property type="project" value="TreeGrafter"/>
</dbReference>
<evidence type="ECO:0000256" key="8">
    <source>
        <dbReference type="ARBA" id="ARBA00049244"/>
    </source>
</evidence>
<dbReference type="Proteomes" id="UP000886251">
    <property type="component" value="Unassembled WGS sequence"/>
</dbReference>
<keyword evidence="5" id="KW-0235">DNA replication</keyword>
<dbReference type="PANTHER" id="PTHR34388">
    <property type="entry name" value="DNA POLYMERASE III SUBUNIT DELTA"/>
    <property type="match status" value="1"/>
</dbReference>
<dbReference type="GO" id="GO:0003677">
    <property type="term" value="F:DNA binding"/>
    <property type="evidence" value="ECO:0007669"/>
    <property type="project" value="InterPro"/>
</dbReference>
<dbReference type="EMBL" id="DRKP01000121">
    <property type="protein sequence ID" value="HEB96812.1"/>
    <property type="molecule type" value="Genomic_DNA"/>
</dbReference>
<keyword evidence="4" id="KW-0548">Nucleotidyltransferase</keyword>
<dbReference type="Pfam" id="PF14840">
    <property type="entry name" value="DNA_pol3_delt_C"/>
    <property type="match status" value="1"/>
</dbReference>
<evidence type="ECO:0000259" key="11">
    <source>
        <dbReference type="Pfam" id="PF14840"/>
    </source>
</evidence>
<feature type="domain" description="DNA polymerase III subunit delta C-terminal" evidence="11">
    <location>
        <begin position="214"/>
        <end position="322"/>
    </location>
</feature>
<dbReference type="AlphaFoldDB" id="A0A831RMP6"/>
<name>A0A831RMP6_9GAMM</name>
<keyword evidence="6" id="KW-0239">DNA-directed DNA polymerase</keyword>
<comment type="caution">
    <text evidence="12">The sequence shown here is derived from an EMBL/GenBank/DDBJ whole genome shotgun (WGS) entry which is preliminary data.</text>
</comment>
<proteinExistence type="inferred from homology"/>
<gene>
    <name evidence="12" type="ORF">ENI96_10335</name>
</gene>
<dbReference type="InterPro" id="IPR008921">
    <property type="entry name" value="DNA_pol3_clamp-load_cplx_C"/>
</dbReference>
<comment type="similarity">
    <text evidence="7">Belongs to the DNA polymerase HolA subunit family.</text>
</comment>
<evidence type="ECO:0000256" key="5">
    <source>
        <dbReference type="ARBA" id="ARBA00022705"/>
    </source>
</evidence>
<dbReference type="Pfam" id="PF06144">
    <property type="entry name" value="DNA_pol3_delta"/>
    <property type="match status" value="1"/>
</dbReference>
<evidence type="ECO:0000259" key="10">
    <source>
        <dbReference type="Pfam" id="PF06144"/>
    </source>
</evidence>
<dbReference type="SUPFAM" id="SSF52540">
    <property type="entry name" value="P-loop containing nucleoside triphosphate hydrolases"/>
    <property type="match status" value="1"/>
</dbReference>
<evidence type="ECO:0000256" key="3">
    <source>
        <dbReference type="ARBA" id="ARBA00022679"/>
    </source>
</evidence>
<dbReference type="InterPro" id="IPR032780">
    <property type="entry name" value="DNA_pol3_delt_C"/>
</dbReference>
<keyword evidence="3" id="KW-0808">Transferase</keyword>
<accession>A0A831RMP6</accession>
<sequence>MRIRVSELEATLERGLAPIYLLSGDEPLQMKEAADAIRRAARDGGYDEREVLEADNRFDWGRLAAEANSLSLFAQRRLIDLRIPSGKPGAEGGRALAAYAAAPPPDTLLLITLPKLERGQSNSKWFKALERAGALVQVWPIEGAQLSRWVEQRLRRAGLEPAPGVVPMLTERIEGNLLAAVQEIDKLLLLNGPGRVTPERLAGAVADSARYDVFGLVDAALQGQVARGLRMLGGLQAEGTAAPVVLWALAREIRTLTTLAGEVARGTPPARAVGARRDIWDKRRPLVTRGLQRLELPAWRGLLRLCARTDRAIKGQDPSDPWLLMQQIVARMAGAPVPMAE</sequence>
<dbReference type="GO" id="GO:0003887">
    <property type="term" value="F:DNA-directed DNA polymerase activity"/>
    <property type="evidence" value="ECO:0007669"/>
    <property type="project" value="UniProtKB-UniRule"/>
</dbReference>
<dbReference type="SUPFAM" id="SSF48019">
    <property type="entry name" value="post-AAA+ oligomerization domain-like"/>
    <property type="match status" value="1"/>
</dbReference>
<feature type="domain" description="DNA polymerase III delta N-terminal" evidence="10">
    <location>
        <begin position="20"/>
        <end position="136"/>
    </location>
</feature>
<evidence type="ECO:0000256" key="4">
    <source>
        <dbReference type="ARBA" id="ARBA00022695"/>
    </source>
</evidence>
<comment type="catalytic activity">
    <reaction evidence="8">
        <text>DNA(n) + a 2'-deoxyribonucleoside 5'-triphosphate = DNA(n+1) + diphosphate</text>
        <dbReference type="Rhea" id="RHEA:22508"/>
        <dbReference type="Rhea" id="RHEA-COMP:17339"/>
        <dbReference type="Rhea" id="RHEA-COMP:17340"/>
        <dbReference type="ChEBI" id="CHEBI:33019"/>
        <dbReference type="ChEBI" id="CHEBI:61560"/>
        <dbReference type="ChEBI" id="CHEBI:173112"/>
        <dbReference type="EC" id="2.7.7.7"/>
    </reaction>
</comment>
<dbReference type="Gene3D" id="1.20.272.10">
    <property type="match status" value="1"/>
</dbReference>
<evidence type="ECO:0000256" key="6">
    <source>
        <dbReference type="ARBA" id="ARBA00022932"/>
    </source>
</evidence>
<dbReference type="Gene3D" id="1.10.8.60">
    <property type="match status" value="1"/>
</dbReference>
<reference evidence="12" key="1">
    <citation type="journal article" date="2020" name="mSystems">
        <title>Genome- and Community-Level Interaction Insights into Carbon Utilization and Element Cycling Functions of Hydrothermarchaeota in Hydrothermal Sediment.</title>
        <authorList>
            <person name="Zhou Z."/>
            <person name="Liu Y."/>
            <person name="Xu W."/>
            <person name="Pan J."/>
            <person name="Luo Z.H."/>
            <person name="Li M."/>
        </authorList>
    </citation>
    <scope>NUCLEOTIDE SEQUENCE [LARGE SCALE GENOMIC DNA]</scope>
    <source>
        <strain evidence="12">HyVt-443</strain>
    </source>
</reference>
<evidence type="ECO:0000256" key="9">
    <source>
        <dbReference type="NCBIfam" id="TIGR01128"/>
    </source>
</evidence>
<organism evidence="12">
    <name type="scientific">Sedimenticola thiotaurini</name>
    <dbReference type="NCBI Taxonomy" id="1543721"/>
    <lineage>
        <taxon>Bacteria</taxon>
        <taxon>Pseudomonadati</taxon>
        <taxon>Pseudomonadota</taxon>
        <taxon>Gammaproteobacteria</taxon>
        <taxon>Chromatiales</taxon>
        <taxon>Sedimenticolaceae</taxon>
        <taxon>Sedimenticola</taxon>
    </lineage>
</organism>
<protein>
    <recommendedName>
        <fullName evidence="2 9">DNA polymerase III subunit delta</fullName>
        <ecNumber evidence="1 9">2.7.7.7</ecNumber>
    </recommendedName>
</protein>
<dbReference type="InterPro" id="IPR027417">
    <property type="entry name" value="P-loop_NTPase"/>
</dbReference>
<dbReference type="CDD" id="cd18138">
    <property type="entry name" value="HLD_clamp_pol_III_delta"/>
    <property type="match status" value="1"/>
</dbReference>
<dbReference type="NCBIfam" id="TIGR01128">
    <property type="entry name" value="holA"/>
    <property type="match status" value="1"/>
</dbReference>
<evidence type="ECO:0000256" key="7">
    <source>
        <dbReference type="ARBA" id="ARBA00034754"/>
    </source>
</evidence>
<dbReference type="GO" id="GO:0009360">
    <property type="term" value="C:DNA polymerase III complex"/>
    <property type="evidence" value="ECO:0007669"/>
    <property type="project" value="UniProtKB-UniRule"/>
</dbReference>